<dbReference type="EMBL" id="JBHMDG010000001">
    <property type="protein sequence ID" value="MFB9311673.1"/>
    <property type="molecule type" value="Genomic_DNA"/>
</dbReference>
<keyword evidence="2" id="KW-0436">Ligase</keyword>
<evidence type="ECO:0000256" key="1">
    <source>
        <dbReference type="ARBA" id="ARBA00006432"/>
    </source>
</evidence>
<name>A0ABV5K4J8_9ACTN</name>
<dbReference type="Gene3D" id="3.40.50.12780">
    <property type="entry name" value="N-terminal domain of ligase-like"/>
    <property type="match status" value="1"/>
</dbReference>
<proteinExistence type="inferred from homology"/>
<dbReference type="RefSeq" id="WP_211350772.1">
    <property type="nucleotide sequence ID" value="NZ_JBHMDG010000001.1"/>
</dbReference>
<dbReference type="PROSITE" id="PS00455">
    <property type="entry name" value="AMP_BINDING"/>
    <property type="match status" value="1"/>
</dbReference>
<organism evidence="5 6">
    <name type="scientific">Nocardioides plantarum</name>
    <dbReference type="NCBI Taxonomy" id="29299"/>
    <lineage>
        <taxon>Bacteria</taxon>
        <taxon>Bacillati</taxon>
        <taxon>Actinomycetota</taxon>
        <taxon>Actinomycetes</taxon>
        <taxon>Propionibacteriales</taxon>
        <taxon>Nocardioidaceae</taxon>
        <taxon>Nocardioides</taxon>
    </lineage>
</organism>
<dbReference type="InterPro" id="IPR042099">
    <property type="entry name" value="ANL_N_sf"/>
</dbReference>
<dbReference type="InterPro" id="IPR045851">
    <property type="entry name" value="AMP-bd_C_sf"/>
</dbReference>
<evidence type="ECO:0000313" key="6">
    <source>
        <dbReference type="Proteomes" id="UP001589750"/>
    </source>
</evidence>
<dbReference type="SUPFAM" id="SSF56801">
    <property type="entry name" value="Acetyl-CoA synthetase-like"/>
    <property type="match status" value="1"/>
</dbReference>
<reference evidence="5 6" key="1">
    <citation type="submission" date="2024-09" db="EMBL/GenBank/DDBJ databases">
        <authorList>
            <person name="Sun Q."/>
            <person name="Mori K."/>
        </authorList>
    </citation>
    <scope>NUCLEOTIDE SEQUENCE [LARGE SCALE GENOMIC DNA]</scope>
    <source>
        <strain evidence="5 6">JCM 9626</strain>
    </source>
</reference>
<dbReference type="InterPro" id="IPR000873">
    <property type="entry name" value="AMP-dep_synth/lig_dom"/>
</dbReference>
<dbReference type="PANTHER" id="PTHR43201:SF5">
    <property type="entry name" value="MEDIUM-CHAIN ACYL-COA LIGASE ACSF2, MITOCHONDRIAL"/>
    <property type="match status" value="1"/>
</dbReference>
<dbReference type="InterPro" id="IPR020845">
    <property type="entry name" value="AMP-binding_CS"/>
</dbReference>
<feature type="domain" description="AMP-dependent synthetase/ligase" evidence="4">
    <location>
        <begin position="16"/>
        <end position="341"/>
    </location>
</feature>
<accession>A0ABV5K4J8</accession>
<dbReference type="PANTHER" id="PTHR43201">
    <property type="entry name" value="ACYL-COA SYNTHETASE"/>
    <property type="match status" value="1"/>
</dbReference>
<dbReference type="Gene3D" id="3.30.300.30">
    <property type="match status" value="1"/>
</dbReference>
<gene>
    <name evidence="5" type="ORF">ACFFRI_01340</name>
</gene>
<keyword evidence="6" id="KW-1185">Reference proteome</keyword>
<evidence type="ECO:0000256" key="2">
    <source>
        <dbReference type="ARBA" id="ARBA00022598"/>
    </source>
</evidence>
<dbReference type="Pfam" id="PF00501">
    <property type="entry name" value="AMP-binding"/>
    <property type="match status" value="1"/>
</dbReference>
<evidence type="ECO:0000313" key="5">
    <source>
        <dbReference type="EMBL" id="MFB9311673.1"/>
    </source>
</evidence>
<evidence type="ECO:0000256" key="3">
    <source>
        <dbReference type="SAM" id="MobiDB-lite"/>
    </source>
</evidence>
<comment type="caution">
    <text evidence="5">The sequence shown here is derived from an EMBL/GenBank/DDBJ whole genome shotgun (WGS) entry which is preliminary data.</text>
</comment>
<feature type="region of interest" description="Disordered" evidence="3">
    <location>
        <begin position="450"/>
        <end position="469"/>
    </location>
</feature>
<evidence type="ECO:0000259" key="4">
    <source>
        <dbReference type="Pfam" id="PF00501"/>
    </source>
</evidence>
<comment type="similarity">
    <text evidence="1">Belongs to the ATP-dependent AMP-binding enzyme family.</text>
</comment>
<sequence>MPDPMIDDLLPRLLATPHEPAFVSARRTRVTRGALAARALAVAADLHRRGLGDGDTVALAVRPGPAALAVVLACLRLRVRVALVDPAVPPDLLTARLRAADALLVVADPWVRAAAGWGAPVARRAGLRIAPLDAIAPVAVLPRRLPDGTSPDRSGGAAEALVIFTSGTTGDPRAVVHTTASLSAGLASVTELADVTAGRPVVGSTFFAMAPALLAGAPVATRARRRTIEALAPQLTYVTPPQARDLLADGTRLTGRVFAGSAPVSARLLERLTDAGAQQAWGVYAMTEAFPVAAVDSRAKAAYVREGGPGDLVGDLVPGMTARADADGQVVVAGAGTAARYLGGPPLDEVATGDRGTVSGRRVVLHGRLKDMVLRGAENIYPGLHEPSLQVPGVAQALLVGVPGHDLDERLVLVVEPEPGVTEADVRRLLRAPVAALGRARPDEVVVAPIPTSGRSRKPDRAATVRMLT</sequence>
<dbReference type="Proteomes" id="UP001589750">
    <property type="component" value="Unassembled WGS sequence"/>
</dbReference>
<protein>
    <submittedName>
        <fullName evidence="5">AMP-binding protein</fullName>
    </submittedName>
</protein>